<dbReference type="InterPro" id="IPR035979">
    <property type="entry name" value="RBD_domain_sf"/>
</dbReference>
<sequence>MATVETNVKHRLELLERTVYALQAQHRLLEYRIQYIEDENRSVPGKTASTVAQFSIFEPVTTTMAPSSSIVTPQPTTRPKNYFSGLTSLAASEDATKGQPPGAVTGLSNKFSFLSILDEPGPLGSPTSSPSRQHRESAVDQIALCLTPCREGPSKTTRDETNTSISNGSVHQENEPNKASSGGPISVFVSSTSSKPDYFATKKPRKSGVPWDGTIEWKLIRIFTDRKDEIQAMNNYSLTVGQGALKDQYLFQYGLRYLPRPHDKNTYRTVRVEGLPDDATLDGLLAQVCYGNVYSADLLNTIGIVGYHTARIVFLHQQSALAFCKHVKSNGIFVHGFRVRATMEKTATYPMGKYISDAISHYGCTRCVSISGISDDSVDYVKRLINQTYLKYSIETLIHREDKEELIVRFHSMKSALIAHHEFKTRIRLQGCCVEYRQDPCNRVPVKTAIASGHA</sequence>
<evidence type="ECO:0000256" key="1">
    <source>
        <dbReference type="SAM" id="MobiDB-lite"/>
    </source>
</evidence>
<comment type="caution">
    <text evidence="2">The sequence shown here is derived from an EMBL/GenBank/DDBJ whole genome shotgun (WGS) entry which is preliminary data.</text>
</comment>
<feature type="compositionally biased region" description="Polar residues" evidence="1">
    <location>
        <begin position="162"/>
        <end position="171"/>
    </location>
</feature>
<reference evidence="2" key="1">
    <citation type="submission" date="2021-12" db="EMBL/GenBank/DDBJ databases">
        <title>Convergent genome expansion in fungi linked to evolution of root-endophyte symbiosis.</title>
        <authorList>
            <consortium name="DOE Joint Genome Institute"/>
            <person name="Ke Y.-H."/>
            <person name="Bonito G."/>
            <person name="Liao H.-L."/>
            <person name="Looney B."/>
            <person name="Rojas-Flechas A."/>
            <person name="Nash J."/>
            <person name="Hameed K."/>
            <person name="Schadt C."/>
            <person name="Martin F."/>
            <person name="Crous P.W."/>
            <person name="Miettinen O."/>
            <person name="Magnuson J.K."/>
            <person name="Labbe J."/>
            <person name="Jacobson D."/>
            <person name="Doktycz M.J."/>
            <person name="Veneault-Fourrey C."/>
            <person name="Kuo A."/>
            <person name="Mondo S."/>
            <person name="Calhoun S."/>
            <person name="Riley R."/>
            <person name="Ohm R."/>
            <person name="LaButti K."/>
            <person name="Andreopoulos B."/>
            <person name="Pangilinan J."/>
            <person name="Nolan M."/>
            <person name="Tritt A."/>
            <person name="Clum A."/>
            <person name="Lipzen A."/>
            <person name="Daum C."/>
            <person name="Barry K."/>
            <person name="Grigoriev I.V."/>
            <person name="Vilgalys R."/>
        </authorList>
    </citation>
    <scope>NUCLEOTIDE SEQUENCE</scope>
    <source>
        <strain evidence="2">PMI_201</strain>
    </source>
</reference>
<protein>
    <recommendedName>
        <fullName evidence="4">RRM domain-containing protein</fullName>
    </recommendedName>
</protein>
<proteinExistence type="predicted"/>
<name>A0AAD4Q4S5_9EURO</name>
<feature type="region of interest" description="Disordered" evidence="1">
    <location>
        <begin position="118"/>
        <end position="137"/>
    </location>
</feature>
<dbReference type="RefSeq" id="XP_046076447.1">
    <property type="nucleotide sequence ID" value="XM_046219773.1"/>
</dbReference>
<gene>
    <name evidence="2" type="ORF">BGW36DRAFT_422992</name>
</gene>
<dbReference type="GO" id="GO:0003676">
    <property type="term" value="F:nucleic acid binding"/>
    <property type="evidence" value="ECO:0007669"/>
    <property type="project" value="InterPro"/>
</dbReference>
<organism evidence="2 3">
    <name type="scientific">Talaromyces proteolyticus</name>
    <dbReference type="NCBI Taxonomy" id="1131652"/>
    <lineage>
        <taxon>Eukaryota</taxon>
        <taxon>Fungi</taxon>
        <taxon>Dikarya</taxon>
        <taxon>Ascomycota</taxon>
        <taxon>Pezizomycotina</taxon>
        <taxon>Eurotiomycetes</taxon>
        <taxon>Eurotiomycetidae</taxon>
        <taxon>Eurotiales</taxon>
        <taxon>Trichocomaceae</taxon>
        <taxon>Talaromyces</taxon>
        <taxon>Talaromyces sect. Bacilispori</taxon>
    </lineage>
</organism>
<evidence type="ECO:0008006" key="4">
    <source>
        <dbReference type="Google" id="ProtNLM"/>
    </source>
</evidence>
<dbReference type="Proteomes" id="UP001201262">
    <property type="component" value="Unassembled WGS sequence"/>
</dbReference>
<dbReference type="SUPFAM" id="SSF54928">
    <property type="entry name" value="RNA-binding domain, RBD"/>
    <property type="match status" value="1"/>
</dbReference>
<feature type="compositionally biased region" description="Low complexity" evidence="1">
    <location>
        <begin position="120"/>
        <end position="131"/>
    </location>
</feature>
<feature type="compositionally biased region" description="Basic and acidic residues" evidence="1">
    <location>
        <begin position="152"/>
        <end position="161"/>
    </location>
</feature>
<feature type="region of interest" description="Disordered" evidence="1">
    <location>
        <begin position="149"/>
        <end position="187"/>
    </location>
</feature>
<dbReference type="EMBL" id="JAJTJA010000002">
    <property type="protein sequence ID" value="KAH8703429.1"/>
    <property type="molecule type" value="Genomic_DNA"/>
</dbReference>
<dbReference type="AlphaFoldDB" id="A0AAD4Q4S5"/>
<accession>A0AAD4Q4S5</accession>
<evidence type="ECO:0000313" key="2">
    <source>
        <dbReference type="EMBL" id="KAH8703429.1"/>
    </source>
</evidence>
<evidence type="ECO:0000313" key="3">
    <source>
        <dbReference type="Proteomes" id="UP001201262"/>
    </source>
</evidence>
<dbReference type="GeneID" id="70250060"/>
<keyword evidence="3" id="KW-1185">Reference proteome</keyword>